<evidence type="ECO:0000256" key="9">
    <source>
        <dbReference type="ARBA" id="ARBA00022989"/>
    </source>
</evidence>
<dbReference type="InterPro" id="IPR006136">
    <property type="entry name" value="FlhB"/>
</dbReference>
<dbReference type="Gene3D" id="3.40.1690.10">
    <property type="entry name" value="secretion proteins EscU"/>
    <property type="match status" value="1"/>
</dbReference>
<dbReference type="InterPro" id="IPR006135">
    <property type="entry name" value="T3SS_substrate_exporter"/>
</dbReference>
<dbReference type="Proteomes" id="UP000231019">
    <property type="component" value="Unassembled WGS sequence"/>
</dbReference>
<feature type="compositionally biased region" description="Basic and acidic residues" evidence="13">
    <location>
        <begin position="1"/>
        <end position="20"/>
    </location>
</feature>
<evidence type="ECO:0000256" key="8">
    <source>
        <dbReference type="ARBA" id="ARBA00022927"/>
    </source>
</evidence>
<keyword evidence="8 12" id="KW-0653">Protein transport</keyword>
<feature type="transmembrane region" description="Helical" evidence="12">
    <location>
        <begin position="146"/>
        <end position="165"/>
    </location>
</feature>
<keyword evidence="4 12" id="KW-0813">Transport</keyword>
<dbReference type="Pfam" id="PF01312">
    <property type="entry name" value="Bac_export_2"/>
    <property type="match status" value="1"/>
</dbReference>
<keyword evidence="7 12" id="KW-1005">Bacterial flagellum biogenesis</keyword>
<feature type="region of interest" description="Disordered" evidence="13">
    <location>
        <begin position="1"/>
        <end position="24"/>
    </location>
</feature>
<reference evidence="14 15" key="1">
    <citation type="submission" date="2017-09" db="EMBL/GenBank/DDBJ databases">
        <title>Depth-based differentiation of microbial function through sediment-hosted aquifers and enrichment of novel symbionts in the deep terrestrial subsurface.</title>
        <authorList>
            <person name="Probst A.J."/>
            <person name="Ladd B."/>
            <person name="Jarett J.K."/>
            <person name="Geller-Mcgrath D.E."/>
            <person name="Sieber C.M."/>
            <person name="Emerson J.B."/>
            <person name="Anantharaman K."/>
            <person name="Thomas B.C."/>
            <person name="Malmstrom R."/>
            <person name="Stieglmeier M."/>
            <person name="Klingl A."/>
            <person name="Woyke T."/>
            <person name="Ryan C.M."/>
            <person name="Banfield J.F."/>
        </authorList>
    </citation>
    <scope>NUCLEOTIDE SEQUENCE [LARGE SCALE GENOMIC DNA]</scope>
    <source>
        <strain evidence="14">CG17_big_fil_post_rev_8_21_14_2_50_48_46</strain>
    </source>
</reference>
<evidence type="ECO:0000256" key="4">
    <source>
        <dbReference type="ARBA" id="ARBA00022448"/>
    </source>
</evidence>
<evidence type="ECO:0000256" key="10">
    <source>
        <dbReference type="ARBA" id="ARBA00023136"/>
    </source>
</evidence>
<name>A0A2M7G9Y6_9BACT</name>
<keyword evidence="9 12" id="KW-1133">Transmembrane helix</keyword>
<feature type="transmembrane region" description="Helical" evidence="12">
    <location>
        <begin position="185"/>
        <end position="207"/>
    </location>
</feature>
<comment type="function">
    <text evidence="12">Required for formation of the rod structure in the basal body of the flagellar apparatus. Together with FliI and FliH, may constitute the export apparatus of flagellin.</text>
</comment>
<keyword evidence="14" id="KW-0969">Cilium</keyword>
<keyword evidence="5 12" id="KW-1003">Cell membrane</keyword>
<keyword evidence="11 12" id="KW-1006">Bacterial flagellum protein export</keyword>
<dbReference type="EMBL" id="PFFQ01000006">
    <property type="protein sequence ID" value="PIW18955.1"/>
    <property type="molecule type" value="Genomic_DNA"/>
</dbReference>
<dbReference type="GO" id="GO:0009306">
    <property type="term" value="P:protein secretion"/>
    <property type="evidence" value="ECO:0007669"/>
    <property type="project" value="InterPro"/>
</dbReference>
<dbReference type="PANTHER" id="PTHR30531:SF12">
    <property type="entry name" value="FLAGELLAR BIOSYNTHETIC PROTEIN FLHB"/>
    <property type="match status" value="1"/>
</dbReference>
<feature type="transmembrane region" description="Helical" evidence="12">
    <location>
        <begin position="33"/>
        <end position="54"/>
    </location>
</feature>
<sequence>MADPSKTEKATPKRREELRGKGQTAKSQELNTAILFIVAIVFLRLYFPYVVNFIRSETYRLWHVLPHDMTLTAFLNLMTQIFAGILQLLAPLFLVLIVTAVVTNLGQVGLRVSFFPLMPDISKLNPVSGLKKLFSPQPLVQLAQNLVKITIFVWLAASILTHHYQQLLQTMQMSLSETGRLIGSVVWEISWKLGLVMLILAIVDITWQRWFFERSIRMSKQEIKDEQKNAEGDPQIKAKIRQLQRKAALKRMMEAIPRADVVLTNPTHLAVAIEYKPEEMNAPQVVAKGAGAVAERIKERAREYEVPILENKPLARALFRSVEVGDEVPAELYAGVSEVLIYVYQLTGRLEEFSPREL</sequence>
<evidence type="ECO:0000256" key="6">
    <source>
        <dbReference type="ARBA" id="ARBA00022692"/>
    </source>
</evidence>
<evidence type="ECO:0000313" key="14">
    <source>
        <dbReference type="EMBL" id="PIW18955.1"/>
    </source>
</evidence>
<evidence type="ECO:0000256" key="5">
    <source>
        <dbReference type="ARBA" id="ARBA00022475"/>
    </source>
</evidence>
<dbReference type="Gene3D" id="6.10.250.2080">
    <property type="match status" value="1"/>
</dbReference>
<dbReference type="SUPFAM" id="SSF160544">
    <property type="entry name" value="EscU C-terminal domain-like"/>
    <property type="match status" value="1"/>
</dbReference>
<evidence type="ECO:0000256" key="7">
    <source>
        <dbReference type="ARBA" id="ARBA00022795"/>
    </source>
</evidence>
<dbReference type="GO" id="GO:0005886">
    <property type="term" value="C:plasma membrane"/>
    <property type="evidence" value="ECO:0007669"/>
    <property type="project" value="UniProtKB-SubCell"/>
</dbReference>
<dbReference type="AlphaFoldDB" id="A0A2M7G9Y6"/>
<comment type="caution">
    <text evidence="14">The sequence shown here is derived from an EMBL/GenBank/DDBJ whole genome shotgun (WGS) entry which is preliminary data.</text>
</comment>
<evidence type="ECO:0000256" key="11">
    <source>
        <dbReference type="ARBA" id="ARBA00023225"/>
    </source>
</evidence>
<protein>
    <recommendedName>
        <fullName evidence="3 12">Flagellar biosynthetic protein FlhB</fullName>
    </recommendedName>
</protein>
<evidence type="ECO:0000256" key="3">
    <source>
        <dbReference type="ARBA" id="ARBA00021622"/>
    </source>
</evidence>
<comment type="similarity">
    <text evidence="2 12">Belongs to the type III secretion exporter family.</text>
</comment>
<evidence type="ECO:0000256" key="1">
    <source>
        <dbReference type="ARBA" id="ARBA00004651"/>
    </source>
</evidence>
<dbReference type="InterPro" id="IPR029025">
    <property type="entry name" value="T3SS_substrate_exporter_C"/>
</dbReference>
<dbReference type="GO" id="GO:0044780">
    <property type="term" value="P:bacterial-type flagellum assembly"/>
    <property type="evidence" value="ECO:0007669"/>
    <property type="project" value="InterPro"/>
</dbReference>
<organism evidence="14 15">
    <name type="scientific">bacterium (Candidatus Blackallbacteria) CG17_big_fil_post_rev_8_21_14_2_50_48_46</name>
    <dbReference type="NCBI Taxonomy" id="2014261"/>
    <lineage>
        <taxon>Bacteria</taxon>
        <taxon>Candidatus Blackallbacteria</taxon>
    </lineage>
</organism>
<accession>A0A2M7G9Y6</accession>
<evidence type="ECO:0000256" key="12">
    <source>
        <dbReference type="RuleBase" id="RU364091"/>
    </source>
</evidence>
<keyword evidence="14" id="KW-0966">Cell projection</keyword>
<gene>
    <name evidence="12 14" type="primary">flhB</name>
    <name evidence="14" type="ORF">COW36_02265</name>
</gene>
<dbReference type="PANTHER" id="PTHR30531">
    <property type="entry name" value="FLAGELLAR BIOSYNTHETIC PROTEIN FLHB"/>
    <property type="match status" value="1"/>
</dbReference>
<keyword evidence="14" id="KW-0282">Flagellum</keyword>
<feature type="transmembrane region" description="Helical" evidence="12">
    <location>
        <begin position="74"/>
        <end position="102"/>
    </location>
</feature>
<keyword evidence="6 12" id="KW-0812">Transmembrane</keyword>
<proteinExistence type="inferred from homology"/>
<keyword evidence="10 12" id="KW-0472">Membrane</keyword>
<dbReference type="NCBIfam" id="TIGR00328">
    <property type="entry name" value="flhB"/>
    <property type="match status" value="1"/>
</dbReference>
<comment type="subcellular location">
    <subcellularLocation>
        <location evidence="1">Cell membrane</location>
        <topology evidence="1">Multi-pass membrane protein</topology>
    </subcellularLocation>
</comment>
<dbReference type="PRINTS" id="PR00950">
    <property type="entry name" value="TYPE3IMSPROT"/>
</dbReference>
<evidence type="ECO:0000256" key="2">
    <source>
        <dbReference type="ARBA" id="ARBA00010690"/>
    </source>
</evidence>
<evidence type="ECO:0000313" key="15">
    <source>
        <dbReference type="Proteomes" id="UP000231019"/>
    </source>
</evidence>
<evidence type="ECO:0000256" key="13">
    <source>
        <dbReference type="SAM" id="MobiDB-lite"/>
    </source>
</evidence>